<dbReference type="EMBL" id="KV441489">
    <property type="protein sequence ID" value="OAG16737.1"/>
    <property type="molecule type" value="Genomic_DNA"/>
</dbReference>
<name>A0A177DC22_ALTAL</name>
<keyword evidence="3" id="KW-1185">Reference proteome</keyword>
<keyword evidence="1" id="KW-1133">Transmembrane helix</keyword>
<dbReference type="GeneID" id="29109356"/>
<evidence type="ECO:0000256" key="1">
    <source>
        <dbReference type="SAM" id="Phobius"/>
    </source>
</evidence>
<dbReference type="RefSeq" id="XP_018382158.1">
    <property type="nucleotide sequence ID" value="XM_018523762.1"/>
</dbReference>
<keyword evidence="1" id="KW-0472">Membrane</keyword>
<reference evidence="2 3" key="1">
    <citation type="submission" date="2016-05" db="EMBL/GenBank/DDBJ databases">
        <title>Comparative analysis of secretome profiles of manganese(II)-oxidizing ascomycete fungi.</title>
        <authorList>
            <consortium name="DOE Joint Genome Institute"/>
            <person name="Zeiner C.A."/>
            <person name="Purvine S.O."/>
            <person name="Zink E.M."/>
            <person name="Wu S."/>
            <person name="Pasa-Tolic L."/>
            <person name="Chaput D.L."/>
            <person name="Haridas S."/>
            <person name="Grigoriev I.V."/>
            <person name="Santelli C.M."/>
            <person name="Hansel C.M."/>
        </authorList>
    </citation>
    <scope>NUCLEOTIDE SEQUENCE [LARGE SCALE GENOMIC DNA]</scope>
    <source>
        <strain evidence="2 3">SRC1lrK2f</strain>
    </source>
</reference>
<dbReference type="VEuPathDB" id="FungiDB:CC77DRAFT_1012327"/>
<dbReference type="Proteomes" id="UP000077248">
    <property type="component" value="Unassembled WGS sequence"/>
</dbReference>
<sequence length="228" mass="25335">MLPEVASERTSGPIRMMSGFTTNKATHVVNFRKRLSALEMQGSLLSRMMGPAHQDVAFSHDSLVKNQVLLLQLVKSRCARGRRPKVGMHYTNNSADEPIGGNIGSFAEFSKSSRVAWYSAITVYTFGSMCALISAILTSGVRGVYVPSSGVRNDNVEVLDSVFLLQRGNGHLRVLLDACVELHDHEPAVETYEQLLQCMCGREGVIFYLFWYFSRESLTVVVVLARRV</sequence>
<dbReference type="KEGG" id="aalt:CC77DRAFT_1012327"/>
<evidence type="ECO:0000313" key="3">
    <source>
        <dbReference type="Proteomes" id="UP000077248"/>
    </source>
</evidence>
<gene>
    <name evidence="2" type="ORF">CC77DRAFT_1012327</name>
</gene>
<feature type="transmembrane region" description="Helical" evidence="1">
    <location>
        <begin position="115"/>
        <end position="137"/>
    </location>
</feature>
<protein>
    <submittedName>
        <fullName evidence="2">Uncharacterized protein</fullName>
    </submittedName>
</protein>
<accession>A0A177DC22</accession>
<dbReference type="AlphaFoldDB" id="A0A177DC22"/>
<keyword evidence="1" id="KW-0812">Transmembrane</keyword>
<proteinExistence type="predicted"/>
<organism evidence="2 3">
    <name type="scientific">Alternaria alternata</name>
    <name type="common">Alternaria rot fungus</name>
    <name type="synonym">Torula alternata</name>
    <dbReference type="NCBI Taxonomy" id="5599"/>
    <lineage>
        <taxon>Eukaryota</taxon>
        <taxon>Fungi</taxon>
        <taxon>Dikarya</taxon>
        <taxon>Ascomycota</taxon>
        <taxon>Pezizomycotina</taxon>
        <taxon>Dothideomycetes</taxon>
        <taxon>Pleosporomycetidae</taxon>
        <taxon>Pleosporales</taxon>
        <taxon>Pleosporineae</taxon>
        <taxon>Pleosporaceae</taxon>
        <taxon>Alternaria</taxon>
        <taxon>Alternaria sect. Alternaria</taxon>
        <taxon>Alternaria alternata complex</taxon>
    </lineage>
</organism>
<evidence type="ECO:0000313" key="2">
    <source>
        <dbReference type="EMBL" id="OAG16737.1"/>
    </source>
</evidence>